<dbReference type="Proteomes" id="UP000051335">
    <property type="component" value="Unassembled WGS sequence"/>
</dbReference>
<evidence type="ECO:0000313" key="1">
    <source>
        <dbReference type="EMBL" id="KPX11559.1"/>
    </source>
</evidence>
<protein>
    <submittedName>
        <fullName evidence="1">Uncharacterized protein</fullName>
    </submittedName>
</protein>
<dbReference type="AlphaFoldDB" id="A0A0N8RBB9"/>
<comment type="caution">
    <text evidence="1">The sequence shown here is derived from an EMBL/GenBank/DDBJ whole genome shotgun (WGS) entry which is preliminary data.</text>
</comment>
<name>A0A0N8RBB9_9PSED</name>
<dbReference type="EMBL" id="LJQC01000030">
    <property type="protein sequence ID" value="KPX11559.1"/>
    <property type="molecule type" value="Genomic_DNA"/>
</dbReference>
<reference evidence="1 2" key="1">
    <citation type="submission" date="2015-09" db="EMBL/GenBank/DDBJ databases">
        <title>Genome announcement of multiple Pseudomonas syringae strains.</title>
        <authorList>
            <person name="Thakur S."/>
            <person name="Wang P.W."/>
            <person name="Gong Y."/>
            <person name="Weir B.S."/>
            <person name="Guttman D.S."/>
        </authorList>
    </citation>
    <scope>NUCLEOTIDE SEQUENCE [LARGE SCALE GENOMIC DNA]</scope>
    <source>
        <strain evidence="1 2">ICMP17001</strain>
    </source>
</reference>
<gene>
    <name evidence="1" type="ORF">ALO75_03733</name>
</gene>
<evidence type="ECO:0000313" key="2">
    <source>
        <dbReference type="Proteomes" id="UP000051335"/>
    </source>
</evidence>
<dbReference type="PATRIC" id="fig|317659.3.peg.5849"/>
<proteinExistence type="predicted"/>
<organism evidence="1 2">
    <name type="scientific">Pseudomonas syringae pv. coryli</name>
    <dbReference type="NCBI Taxonomy" id="317659"/>
    <lineage>
        <taxon>Bacteria</taxon>
        <taxon>Pseudomonadati</taxon>
        <taxon>Pseudomonadota</taxon>
        <taxon>Gammaproteobacteria</taxon>
        <taxon>Pseudomonadales</taxon>
        <taxon>Pseudomonadaceae</taxon>
        <taxon>Pseudomonas</taxon>
    </lineage>
</organism>
<feature type="non-terminal residue" evidence="1">
    <location>
        <position position="1"/>
    </location>
</feature>
<sequence length="75" mass="8760">DVYKRQEVMSCFLMQTLRAQLLTGLLNGPLKETYLRFPLCRHTGIFVKHLQTYVAATGKSWSMLEDLIRRRCGQQ</sequence>
<keyword evidence="2" id="KW-1185">Reference proteome</keyword>
<accession>A0A0N8RBB9</accession>